<sequence length="117" mass="13211">MAIQQRLQQHHHIGLGHPRRSLQHQRLVELLHRATRIVHPGQPAHDRGDHHRPDPLITVVNPAGQPDHSGQPNHGLLNENIARPKQQARRPSPGHHLHRQDAVATKLEERVVGSDPL</sequence>
<dbReference type="AlphaFoldDB" id="A0A498Q3H7"/>
<feature type="compositionally biased region" description="Basic residues" evidence="1">
    <location>
        <begin position="8"/>
        <end position="21"/>
    </location>
</feature>
<protein>
    <submittedName>
        <fullName evidence="2">Uncharacterized protein</fullName>
    </submittedName>
</protein>
<organism evidence="2 3">
    <name type="scientific">Mycobacterium innocens</name>
    <dbReference type="NCBI Taxonomy" id="2341083"/>
    <lineage>
        <taxon>Bacteria</taxon>
        <taxon>Bacillati</taxon>
        <taxon>Actinomycetota</taxon>
        <taxon>Actinomycetes</taxon>
        <taxon>Mycobacteriales</taxon>
        <taxon>Mycobacteriaceae</taxon>
        <taxon>Mycobacterium</taxon>
    </lineage>
</organism>
<accession>A0A498Q3H7</accession>
<dbReference type="Proteomes" id="UP000267289">
    <property type="component" value="Unassembled WGS sequence"/>
</dbReference>
<dbReference type="EMBL" id="UPHQ01000152">
    <property type="protein sequence ID" value="VBA40346.1"/>
    <property type="molecule type" value="Genomic_DNA"/>
</dbReference>
<feature type="compositionally biased region" description="Basic residues" evidence="1">
    <location>
        <begin position="86"/>
        <end position="98"/>
    </location>
</feature>
<feature type="compositionally biased region" description="Basic and acidic residues" evidence="1">
    <location>
        <begin position="106"/>
        <end position="117"/>
    </location>
</feature>
<keyword evidence="3" id="KW-1185">Reference proteome</keyword>
<reference evidence="2 3" key="1">
    <citation type="submission" date="2018-09" db="EMBL/GenBank/DDBJ databases">
        <authorList>
            <person name="Tagini F."/>
        </authorList>
    </citation>
    <scope>NUCLEOTIDE SEQUENCE [LARGE SCALE GENOMIC DNA]</scope>
    <source>
        <strain evidence="2 3">MK13</strain>
    </source>
</reference>
<feature type="region of interest" description="Disordered" evidence="1">
    <location>
        <begin position="1"/>
        <end position="21"/>
    </location>
</feature>
<evidence type="ECO:0000313" key="3">
    <source>
        <dbReference type="Proteomes" id="UP000267289"/>
    </source>
</evidence>
<evidence type="ECO:0000256" key="1">
    <source>
        <dbReference type="SAM" id="MobiDB-lite"/>
    </source>
</evidence>
<feature type="region of interest" description="Disordered" evidence="1">
    <location>
        <begin position="61"/>
        <end position="117"/>
    </location>
</feature>
<name>A0A498Q3H7_9MYCO</name>
<proteinExistence type="predicted"/>
<gene>
    <name evidence="2" type="ORF">LAUMK13_03008</name>
</gene>
<evidence type="ECO:0000313" key="2">
    <source>
        <dbReference type="EMBL" id="VBA40346.1"/>
    </source>
</evidence>